<feature type="compositionally biased region" description="Low complexity" evidence="1">
    <location>
        <begin position="106"/>
        <end position="118"/>
    </location>
</feature>
<dbReference type="EMBL" id="KI894019">
    <property type="protein sequence ID" value="OCF27934.1"/>
    <property type="molecule type" value="Genomic_DNA"/>
</dbReference>
<reference evidence="3" key="2">
    <citation type="submission" date="2013-07" db="EMBL/GenBank/DDBJ databases">
        <authorList>
            <consortium name="The Broad Institute Genome Sequencing Platform"/>
            <person name="Cuomo C."/>
            <person name="Litvintseva A."/>
            <person name="Chen Y."/>
            <person name="Heitman J."/>
            <person name="Sun S."/>
            <person name="Springer D."/>
            <person name="Dromer F."/>
            <person name="Young S.K."/>
            <person name="Zeng Q."/>
            <person name="Gargeya S."/>
            <person name="Fitzgerald M."/>
            <person name="Abouelleil A."/>
            <person name="Alvarado L."/>
            <person name="Berlin A.M."/>
            <person name="Chapman S.B."/>
            <person name="Dewar J."/>
            <person name="Goldberg J."/>
            <person name="Griggs A."/>
            <person name="Gujja S."/>
            <person name="Hansen M."/>
            <person name="Howarth C."/>
            <person name="Imamovic A."/>
            <person name="Larimer J."/>
            <person name="McCowan C."/>
            <person name="Murphy C."/>
            <person name="Pearson M."/>
            <person name="Priest M."/>
            <person name="Roberts A."/>
            <person name="Saif S."/>
            <person name="Shea T."/>
            <person name="Sykes S."/>
            <person name="Wortman J."/>
            <person name="Nusbaum C."/>
            <person name="Birren B."/>
        </authorList>
    </citation>
    <scope>NUCLEOTIDE SEQUENCE</scope>
    <source>
        <strain evidence="3">CBS 10118</strain>
    </source>
</reference>
<evidence type="ECO:0000313" key="4">
    <source>
        <dbReference type="Proteomes" id="UP000092730"/>
    </source>
</evidence>
<dbReference type="RefSeq" id="XP_019049004.1">
    <property type="nucleotide sequence ID" value="XM_019189442.1"/>
</dbReference>
<reference evidence="3" key="4">
    <citation type="submission" date="2024-02" db="EMBL/GenBank/DDBJ databases">
        <title>Comparative genomics of Cryptococcus and Kwoniella reveals pathogenesis evolution and contrasting modes of karyotype evolution via chromosome fusion or intercentromeric recombination.</title>
        <authorList>
            <person name="Coelho M.A."/>
            <person name="David-Palma M."/>
            <person name="Shea T."/>
            <person name="Bowers K."/>
            <person name="McGinley-Smith S."/>
            <person name="Mohammad A.W."/>
            <person name="Gnirke A."/>
            <person name="Yurkov A.M."/>
            <person name="Nowrousian M."/>
            <person name="Sun S."/>
            <person name="Cuomo C.A."/>
            <person name="Heitman J."/>
        </authorList>
    </citation>
    <scope>NUCLEOTIDE SEQUENCE</scope>
    <source>
        <strain evidence="3">CBS 10118</strain>
    </source>
</reference>
<feature type="compositionally biased region" description="Polar residues" evidence="1">
    <location>
        <begin position="87"/>
        <end position="99"/>
    </location>
</feature>
<organism evidence="2">
    <name type="scientific">Kwoniella bestiolae CBS 10118</name>
    <dbReference type="NCBI Taxonomy" id="1296100"/>
    <lineage>
        <taxon>Eukaryota</taxon>
        <taxon>Fungi</taxon>
        <taxon>Dikarya</taxon>
        <taxon>Basidiomycota</taxon>
        <taxon>Agaricomycotina</taxon>
        <taxon>Tremellomycetes</taxon>
        <taxon>Tremellales</taxon>
        <taxon>Cryptococcaceae</taxon>
        <taxon>Kwoniella</taxon>
    </lineage>
</organism>
<accession>A0A1B9GA83</accession>
<proteinExistence type="predicted"/>
<keyword evidence="4" id="KW-1185">Reference proteome</keyword>
<reference evidence="2" key="1">
    <citation type="submission" date="2013-07" db="EMBL/GenBank/DDBJ databases">
        <title>The Genome Sequence of Cryptococcus bestiolae CBS10118.</title>
        <authorList>
            <consortium name="The Broad Institute Genome Sequencing Platform"/>
            <person name="Cuomo C."/>
            <person name="Litvintseva A."/>
            <person name="Chen Y."/>
            <person name="Heitman J."/>
            <person name="Sun S."/>
            <person name="Springer D."/>
            <person name="Dromer F."/>
            <person name="Young S.K."/>
            <person name="Zeng Q."/>
            <person name="Gargeya S."/>
            <person name="Fitzgerald M."/>
            <person name="Abouelleil A."/>
            <person name="Alvarado L."/>
            <person name="Berlin A.M."/>
            <person name="Chapman S.B."/>
            <person name="Dewar J."/>
            <person name="Goldberg J."/>
            <person name="Griggs A."/>
            <person name="Gujja S."/>
            <person name="Hansen M."/>
            <person name="Howarth C."/>
            <person name="Imamovic A."/>
            <person name="Larimer J."/>
            <person name="McCowan C."/>
            <person name="Murphy C."/>
            <person name="Pearson M."/>
            <person name="Priest M."/>
            <person name="Roberts A."/>
            <person name="Saif S."/>
            <person name="Shea T."/>
            <person name="Sykes S."/>
            <person name="Wortman J."/>
            <person name="Nusbaum C."/>
            <person name="Birren B."/>
        </authorList>
    </citation>
    <scope>NUCLEOTIDE SEQUENCE [LARGE SCALE GENOMIC DNA]</scope>
    <source>
        <strain evidence="2">CBS 10118</strain>
    </source>
</reference>
<evidence type="ECO:0000313" key="2">
    <source>
        <dbReference type="EMBL" id="OCF27934.1"/>
    </source>
</evidence>
<dbReference type="VEuPathDB" id="FungiDB:I302_02784"/>
<name>A0A1B9GA83_9TREE</name>
<evidence type="ECO:0000256" key="1">
    <source>
        <dbReference type="SAM" id="MobiDB-lite"/>
    </source>
</evidence>
<reference evidence="2" key="3">
    <citation type="submission" date="2014-01" db="EMBL/GenBank/DDBJ databases">
        <title>Evolution of pathogenesis and genome organization in the Tremellales.</title>
        <authorList>
            <person name="Cuomo C."/>
            <person name="Litvintseva A."/>
            <person name="Heitman J."/>
            <person name="Chen Y."/>
            <person name="Sun S."/>
            <person name="Springer D."/>
            <person name="Dromer F."/>
            <person name="Young S."/>
            <person name="Zeng Q."/>
            <person name="Chapman S."/>
            <person name="Gujja S."/>
            <person name="Saif S."/>
            <person name="Birren B."/>
        </authorList>
    </citation>
    <scope>NUCLEOTIDE SEQUENCE</scope>
    <source>
        <strain evidence="2">CBS 10118</strain>
    </source>
</reference>
<gene>
    <name evidence="2" type="ORF">I302_02784</name>
    <name evidence="3" type="ORF">I302_104079</name>
</gene>
<dbReference type="GeneID" id="30207183"/>
<dbReference type="KEGG" id="kbi:30207183"/>
<feature type="region of interest" description="Disordered" evidence="1">
    <location>
        <begin position="376"/>
        <end position="399"/>
    </location>
</feature>
<feature type="region of interest" description="Disordered" evidence="1">
    <location>
        <begin position="87"/>
        <end position="152"/>
    </location>
</feature>
<dbReference type="AlphaFoldDB" id="A0A1B9GA83"/>
<sequence length="520" mass="55529">MSVPSTKDDPNQYKHNPAVEARLKLWKAPRCTQGPDGSLRMIPEKQTRYLDPSTKKVLRCRAVTSERSGPPSDAGTREVREDIFSDMPQTSECAGSPPTSGRHRTGWSSGPGPSWGQSRDTSGAPRGHVPTSGFFSRPPSNAPDQPWGGSSLKYAGTTDLGYNPGKVSFIDNPKAIHGVYQPPPSYASCVSSANSQSTLIPAPATQSSAAAQRTFILLGQTIDHDVGRVWSTWADTGPTNPANSSVNAISVQSPSMDILERLKVFNVNGNLPSEQIDGIDTSRTVVTDRPMSDEDCSNVQSVLPYRITGFSKFPNCGIDVPDNHNDLYIPVSAYQPGGYPTSTGCSHGFSDIEQASMNDPNFQEWYGRSRRRVSFRPSPVSYRSSDNPQSSSGGSNTNTNRSCFSSALKSVGSMLSTANSYMSNVCSTGTSAEAARRSAQHTLANGLANASTTPSNLSSASRSMLSNAKPMISDLYSKTSSAASDACSAAEYSARHSLANGLEAVSRFFASPSSNTRQSR</sequence>
<dbReference type="EMBL" id="CP144542">
    <property type="protein sequence ID" value="WVW82074.1"/>
    <property type="molecule type" value="Genomic_DNA"/>
</dbReference>
<evidence type="ECO:0000313" key="3">
    <source>
        <dbReference type="EMBL" id="WVW82074.1"/>
    </source>
</evidence>
<dbReference type="Proteomes" id="UP000092730">
    <property type="component" value="Chromosome 2"/>
</dbReference>
<protein>
    <submittedName>
        <fullName evidence="2">Uncharacterized protein</fullName>
    </submittedName>
</protein>